<dbReference type="InterPro" id="IPR011547">
    <property type="entry name" value="SLC26A/SulP_dom"/>
</dbReference>
<feature type="transmembrane region" description="Helical" evidence="6">
    <location>
        <begin position="446"/>
        <end position="476"/>
    </location>
</feature>
<dbReference type="EMBL" id="JBBXMP010000001">
    <property type="protein sequence ID" value="KAL0072675.1"/>
    <property type="molecule type" value="Genomic_DNA"/>
</dbReference>
<evidence type="ECO:0000256" key="1">
    <source>
        <dbReference type="ARBA" id="ARBA00004141"/>
    </source>
</evidence>
<dbReference type="PANTHER" id="PTHR11814">
    <property type="entry name" value="SULFATE TRANSPORTER"/>
    <property type="match status" value="1"/>
</dbReference>
<feature type="domain" description="STAS" evidence="7">
    <location>
        <begin position="533"/>
        <end position="644"/>
    </location>
</feature>
<feature type="transmembrane region" description="Helical" evidence="6">
    <location>
        <begin position="348"/>
        <end position="365"/>
    </location>
</feature>
<feature type="transmembrane region" description="Helical" evidence="6">
    <location>
        <begin position="408"/>
        <end position="426"/>
    </location>
</feature>
<evidence type="ECO:0000256" key="3">
    <source>
        <dbReference type="ARBA" id="ARBA00022989"/>
    </source>
</evidence>
<accession>A0ABR3AFG8</accession>
<feature type="transmembrane region" description="Helical" evidence="6">
    <location>
        <begin position="385"/>
        <end position="403"/>
    </location>
</feature>
<feature type="region of interest" description="Disordered" evidence="5">
    <location>
        <begin position="1"/>
        <end position="37"/>
    </location>
</feature>
<keyword evidence="9" id="KW-1185">Reference proteome</keyword>
<dbReference type="PROSITE" id="PS50801">
    <property type="entry name" value="STAS"/>
    <property type="match status" value="1"/>
</dbReference>
<evidence type="ECO:0000256" key="4">
    <source>
        <dbReference type="ARBA" id="ARBA00023136"/>
    </source>
</evidence>
<feature type="transmembrane region" description="Helical" evidence="6">
    <location>
        <begin position="142"/>
        <end position="164"/>
    </location>
</feature>
<keyword evidence="4 6" id="KW-0472">Membrane</keyword>
<dbReference type="Proteomes" id="UP001437256">
    <property type="component" value="Unassembled WGS sequence"/>
</dbReference>
<evidence type="ECO:0000256" key="2">
    <source>
        <dbReference type="ARBA" id="ARBA00022692"/>
    </source>
</evidence>
<protein>
    <recommendedName>
        <fullName evidence="7">STAS domain-containing protein</fullName>
    </recommendedName>
</protein>
<dbReference type="InterPro" id="IPR002645">
    <property type="entry name" value="STAS_dom"/>
</dbReference>
<dbReference type="CDD" id="cd07042">
    <property type="entry name" value="STAS_SulP_like_sulfate_transporter"/>
    <property type="match status" value="1"/>
</dbReference>
<dbReference type="InterPro" id="IPR036513">
    <property type="entry name" value="STAS_dom_sf"/>
</dbReference>
<evidence type="ECO:0000259" key="7">
    <source>
        <dbReference type="PROSITE" id="PS50801"/>
    </source>
</evidence>
<comment type="subcellular location">
    <subcellularLocation>
        <location evidence="1">Membrane</location>
        <topology evidence="1">Multi-pass membrane protein</topology>
    </subcellularLocation>
</comment>
<gene>
    <name evidence="8" type="ORF">AAF712_000438</name>
</gene>
<reference evidence="8 9" key="1">
    <citation type="submission" date="2024-05" db="EMBL/GenBank/DDBJ databases">
        <title>A draft genome resource for the thread blight pathogen Marasmius tenuissimus strain MS-2.</title>
        <authorList>
            <person name="Yulfo-Soto G.E."/>
            <person name="Baruah I.K."/>
            <person name="Amoako-Attah I."/>
            <person name="Bukari Y."/>
            <person name="Meinhardt L.W."/>
            <person name="Bailey B.A."/>
            <person name="Cohen S.P."/>
        </authorList>
    </citation>
    <scope>NUCLEOTIDE SEQUENCE [LARGE SCALE GENOMIC DNA]</scope>
    <source>
        <strain evidence="8 9">MS-2</strain>
    </source>
</reference>
<comment type="caution">
    <text evidence="8">The sequence shown here is derived from an EMBL/GenBank/DDBJ whole genome shotgun (WGS) entry which is preliminary data.</text>
</comment>
<dbReference type="NCBIfam" id="TIGR00815">
    <property type="entry name" value="sulP"/>
    <property type="match status" value="1"/>
</dbReference>
<dbReference type="Pfam" id="PF00916">
    <property type="entry name" value="Sulfate_transp"/>
    <property type="match status" value="1"/>
</dbReference>
<feature type="compositionally biased region" description="Low complexity" evidence="5">
    <location>
        <begin position="1"/>
        <end position="21"/>
    </location>
</feature>
<feature type="transmembrane region" description="Helical" evidence="6">
    <location>
        <begin position="308"/>
        <end position="328"/>
    </location>
</feature>
<evidence type="ECO:0000256" key="5">
    <source>
        <dbReference type="SAM" id="MobiDB-lite"/>
    </source>
</evidence>
<keyword evidence="2 6" id="KW-0812">Transmembrane</keyword>
<dbReference type="InterPro" id="IPR001902">
    <property type="entry name" value="SLC26A/SulP_fam"/>
</dbReference>
<dbReference type="Gene3D" id="3.30.750.24">
    <property type="entry name" value="STAS domain"/>
    <property type="match status" value="1"/>
</dbReference>
<sequence length="644" mass="70522">MNSSEQLSPSSSSPALSEQPAHYGTTERPQPRRRRSSTIRRRVKYYIPATGWVPTYSFSLLLGDFLSGITVASMLIPQSVSYATSLAKLTPTAGLFSASIPPIVYALLGSSRQLNVAPEAALSLLLGQAVQDVHNDYPGKNYGVAVATTITLQVGLISFLLGFFRLGFIDVILSRALLRGFVAAIAVVIMIEQLIPMFGLVALEHALHPESTIEKLLFLIERAPTHLHVPTTVISFSTLAVLVLLRTIKGWWKPLLRVPEVLIVVIFSTFLSSQLRFDKSGVDILGSVPLSQSTHFFESPFHHHTLRFLKRTTSTAIVISIIGFLDSIVAAKQSASRFGYSVSPNRELVALGAGNLAASFVPGTLPAYGSITRTKINGDCGARTQLSSIICAVVILLTTFYLLPLLYFLPKCVLASIILLVVWSLLVETPHDLAYYWKMGSTMDMVLCGVTFIGCVVWNVEVGIVTSLIMSLLLVVRRSGMVRMVILGRIPGTNQWKAIHENPDAVEIGDEEEGGEAGEEDNTTLIVRIKETQLDFANTSQLKERLRRLELYGLTPAHPSDDPRRKEARTVVLHMADVESVDAIAAQIVKEVVSGFKSRDTSTTLIFTHVRPQVFEVLDRAGVVDMVGREEGFKADVEEAVRGL</sequence>
<feature type="transmembrane region" description="Helical" evidence="6">
    <location>
        <begin position="257"/>
        <end position="277"/>
    </location>
</feature>
<name>A0ABR3AFG8_9AGAR</name>
<dbReference type="Pfam" id="PF01740">
    <property type="entry name" value="STAS"/>
    <property type="match status" value="1"/>
</dbReference>
<organism evidence="8 9">
    <name type="scientific">Marasmius tenuissimus</name>
    <dbReference type="NCBI Taxonomy" id="585030"/>
    <lineage>
        <taxon>Eukaryota</taxon>
        <taxon>Fungi</taxon>
        <taxon>Dikarya</taxon>
        <taxon>Basidiomycota</taxon>
        <taxon>Agaricomycotina</taxon>
        <taxon>Agaricomycetes</taxon>
        <taxon>Agaricomycetidae</taxon>
        <taxon>Agaricales</taxon>
        <taxon>Marasmiineae</taxon>
        <taxon>Marasmiaceae</taxon>
        <taxon>Marasmius</taxon>
    </lineage>
</organism>
<feature type="transmembrane region" description="Helical" evidence="6">
    <location>
        <begin position="223"/>
        <end position="245"/>
    </location>
</feature>
<evidence type="ECO:0000256" key="6">
    <source>
        <dbReference type="SAM" id="Phobius"/>
    </source>
</evidence>
<keyword evidence="3 6" id="KW-1133">Transmembrane helix</keyword>
<proteinExistence type="predicted"/>
<dbReference type="SUPFAM" id="SSF52091">
    <property type="entry name" value="SpoIIaa-like"/>
    <property type="match status" value="1"/>
</dbReference>
<evidence type="ECO:0000313" key="8">
    <source>
        <dbReference type="EMBL" id="KAL0072675.1"/>
    </source>
</evidence>
<feature type="transmembrane region" description="Helical" evidence="6">
    <location>
        <begin position="176"/>
        <end position="203"/>
    </location>
</feature>
<evidence type="ECO:0000313" key="9">
    <source>
        <dbReference type="Proteomes" id="UP001437256"/>
    </source>
</evidence>